<evidence type="ECO:0000256" key="1">
    <source>
        <dbReference type="SAM" id="Phobius"/>
    </source>
</evidence>
<keyword evidence="1" id="KW-0472">Membrane</keyword>
<name>A0A0F8XTX5_9ZZZZ</name>
<keyword evidence="1" id="KW-1133">Transmembrane helix</keyword>
<organism evidence="2">
    <name type="scientific">marine sediment metagenome</name>
    <dbReference type="NCBI Taxonomy" id="412755"/>
    <lineage>
        <taxon>unclassified sequences</taxon>
        <taxon>metagenomes</taxon>
        <taxon>ecological metagenomes</taxon>
    </lineage>
</organism>
<dbReference type="EMBL" id="LAZR01057289">
    <property type="protein sequence ID" value="KKK72368.1"/>
    <property type="molecule type" value="Genomic_DNA"/>
</dbReference>
<dbReference type="AlphaFoldDB" id="A0A0F8XTX5"/>
<reference evidence="2" key="1">
    <citation type="journal article" date="2015" name="Nature">
        <title>Complex archaea that bridge the gap between prokaryotes and eukaryotes.</title>
        <authorList>
            <person name="Spang A."/>
            <person name="Saw J.H."/>
            <person name="Jorgensen S.L."/>
            <person name="Zaremba-Niedzwiedzka K."/>
            <person name="Martijn J."/>
            <person name="Lind A.E."/>
            <person name="van Eijk R."/>
            <person name="Schleper C."/>
            <person name="Guy L."/>
            <person name="Ettema T.J."/>
        </authorList>
    </citation>
    <scope>NUCLEOTIDE SEQUENCE</scope>
</reference>
<gene>
    <name evidence="2" type="ORF">LCGC14_2904560</name>
</gene>
<comment type="caution">
    <text evidence="2">The sequence shown here is derived from an EMBL/GenBank/DDBJ whole genome shotgun (WGS) entry which is preliminary data.</text>
</comment>
<proteinExistence type="predicted"/>
<accession>A0A0F8XTX5</accession>
<sequence>MYLAPNASISNWGFHSTGKSFLFIILKLVAALTVLGGNFSFAGYERTIAITILCDNRTAMESELNENFGESIILNGVMKGGNYLFYLYTNKVTGHWTFVSLDSNNEYCILFYGDGLTTYAPQEDQRAEVY</sequence>
<feature type="transmembrane region" description="Helical" evidence="1">
    <location>
        <begin position="20"/>
        <end position="41"/>
    </location>
</feature>
<protein>
    <submittedName>
        <fullName evidence="2">Uncharacterized protein</fullName>
    </submittedName>
</protein>
<keyword evidence="1" id="KW-0812">Transmembrane</keyword>
<evidence type="ECO:0000313" key="2">
    <source>
        <dbReference type="EMBL" id="KKK72368.1"/>
    </source>
</evidence>